<name>K2KK74_9PROT</name>
<protein>
    <submittedName>
        <fullName evidence="2">Uncharacterized protein</fullName>
    </submittedName>
</protein>
<dbReference type="EMBL" id="AMRL01000004">
    <property type="protein sequence ID" value="EKE77750.1"/>
    <property type="molecule type" value="Genomic_DNA"/>
</dbReference>
<evidence type="ECO:0000313" key="3">
    <source>
        <dbReference type="Proteomes" id="UP000006746"/>
    </source>
</evidence>
<evidence type="ECO:0000313" key="2">
    <source>
        <dbReference type="EMBL" id="EKE77750.1"/>
    </source>
</evidence>
<dbReference type="Proteomes" id="UP000006746">
    <property type="component" value="Unassembled WGS sequence"/>
</dbReference>
<sequence length="56" mass="5875">MDRVLGLIALAVFTGFIGIIVFSVLKPALIAVALIGCGLAAYDIWGQLFKGKKPQG</sequence>
<organism evidence="2 3">
    <name type="scientific">Oceanibaculum indicum P24</name>
    <dbReference type="NCBI Taxonomy" id="1207063"/>
    <lineage>
        <taxon>Bacteria</taxon>
        <taxon>Pseudomonadati</taxon>
        <taxon>Pseudomonadota</taxon>
        <taxon>Alphaproteobacteria</taxon>
        <taxon>Rhodospirillales</taxon>
        <taxon>Oceanibaculaceae</taxon>
        <taxon>Oceanibaculum</taxon>
    </lineage>
</organism>
<keyword evidence="1" id="KW-1133">Transmembrane helix</keyword>
<keyword evidence="1" id="KW-0812">Transmembrane</keyword>
<dbReference type="AlphaFoldDB" id="K2KK74"/>
<proteinExistence type="predicted"/>
<reference evidence="2 3" key="1">
    <citation type="journal article" date="2012" name="J. Bacteriol.">
        <title>Genome Sequence of Oceanibaculum indicum Type Strain P24.</title>
        <authorList>
            <person name="Lai Q."/>
            <person name="Shao Z."/>
        </authorList>
    </citation>
    <scope>NUCLEOTIDE SEQUENCE [LARGE SCALE GENOMIC DNA]</scope>
    <source>
        <strain evidence="2 3">P24</strain>
    </source>
</reference>
<keyword evidence="1" id="KW-0472">Membrane</keyword>
<feature type="transmembrane region" description="Helical" evidence="1">
    <location>
        <begin position="5"/>
        <end position="22"/>
    </location>
</feature>
<comment type="caution">
    <text evidence="2">The sequence shown here is derived from an EMBL/GenBank/DDBJ whole genome shotgun (WGS) entry which is preliminary data.</text>
</comment>
<keyword evidence="3" id="KW-1185">Reference proteome</keyword>
<evidence type="ECO:0000256" key="1">
    <source>
        <dbReference type="SAM" id="Phobius"/>
    </source>
</evidence>
<gene>
    <name evidence="2" type="ORF">P24_05259</name>
</gene>
<feature type="transmembrane region" description="Helical" evidence="1">
    <location>
        <begin position="28"/>
        <end position="45"/>
    </location>
</feature>
<accession>K2KK74</accession>
<dbReference type="STRING" id="1207063.P24_05259"/>